<dbReference type="InterPro" id="IPR017510">
    <property type="entry name" value="RtcB2"/>
</dbReference>
<dbReference type="GO" id="GO:0006396">
    <property type="term" value="P:RNA processing"/>
    <property type="evidence" value="ECO:0007669"/>
    <property type="project" value="InterPro"/>
</dbReference>
<keyword evidence="7" id="KW-0464">Manganese</keyword>
<evidence type="ECO:0000256" key="5">
    <source>
        <dbReference type="ARBA" id="ARBA00022741"/>
    </source>
</evidence>
<dbReference type="GO" id="GO:0170057">
    <property type="term" value="F:RNA ligase (GTP) activity"/>
    <property type="evidence" value="ECO:0007669"/>
    <property type="project" value="UniProtKB-EC"/>
</dbReference>
<dbReference type="InterPro" id="IPR036025">
    <property type="entry name" value="RtcB-like_sf"/>
</dbReference>
<dbReference type="GO" id="GO:0046872">
    <property type="term" value="F:metal ion binding"/>
    <property type="evidence" value="ECO:0007669"/>
    <property type="project" value="UniProtKB-KW"/>
</dbReference>
<evidence type="ECO:0000256" key="6">
    <source>
        <dbReference type="ARBA" id="ARBA00023134"/>
    </source>
</evidence>
<evidence type="ECO:0000256" key="3">
    <source>
        <dbReference type="ARBA" id="ARBA00022598"/>
    </source>
</evidence>
<reference evidence="9" key="1">
    <citation type="submission" date="2016-10" db="EMBL/GenBank/DDBJ databases">
        <authorList>
            <person name="de Groot N.N."/>
        </authorList>
    </citation>
    <scope>NUCLEOTIDE SEQUENCE</scope>
</reference>
<dbReference type="EC" id="6.5.1.8" evidence="2"/>
<organism evidence="9">
    <name type="scientific">hydrothermal vent metagenome</name>
    <dbReference type="NCBI Taxonomy" id="652676"/>
    <lineage>
        <taxon>unclassified sequences</taxon>
        <taxon>metagenomes</taxon>
        <taxon>ecological metagenomes</taxon>
    </lineage>
</organism>
<dbReference type="Pfam" id="PF01139">
    <property type="entry name" value="RtcB"/>
    <property type="match status" value="2"/>
</dbReference>
<dbReference type="NCBIfam" id="TIGR03073">
    <property type="entry name" value="release_rtcB"/>
    <property type="match status" value="1"/>
</dbReference>
<name>A0A1W1E7Y0_9ZZZZ</name>
<dbReference type="NCBIfam" id="NF007153">
    <property type="entry name" value="PRK09588.1"/>
    <property type="match status" value="1"/>
</dbReference>
<dbReference type="AlphaFoldDB" id="A0A1W1E7Y0"/>
<comment type="cofactor">
    <cofactor evidence="1">
        <name>Mn(2+)</name>
        <dbReference type="ChEBI" id="CHEBI:29035"/>
    </cofactor>
</comment>
<dbReference type="PANTHER" id="PTHR11118">
    <property type="entry name" value="RNA-SPLICING LIGASE RTCB HOMOLOG"/>
    <property type="match status" value="1"/>
</dbReference>
<dbReference type="EMBL" id="FPIB01000007">
    <property type="protein sequence ID" value="SFV90028.1"/>
    <property type="molecule type" value="Genomic_DNA"/>
</dbReference>
<protein>
    <recommendedName>
        <fullName evidence="2">3'-phosphate/5'-hydroxy nucleic acid ligase</fullName>
        <ecNumber evidence="2">6.5.1.8</ecNumber>
    </recommendedName>
</protein>
<comment type="catalytic activity">
    <reaction evidence="8">
        <text>a 3'-end 3'-phospho-ribonucleotide-RNA + a 5'-end dephospho-ribonucleoside-RNA + GTP = a ribonucleotidyl-ribonucleotide-RNA + GMP + diphosphate</text>
        <dbReference type="Rhea" id="RHEA:68076"/>
        <dbReference type="Rhea" id="RHEA-COMP:10463"/>
        <dbReference type="Rhea" id="RHEA-COMP:13936"/>
        <dbReference type="Rhea" id="RHEA-COMP:17355"/>
        <dbReference type="ChEBI" id="CHEBI:33019"/>
        <dbReference type="ChEBI" id="CHEBI:37565"/>
        <dbReference type="ChEBI" id="CHEBI:58115"/>
        <dbReference type="ChEBI" id="CHEBI:83062"/>
        <dbReference type="ChEBI" id="CHEBI:138284"/>
        <dbReference type="ChEBI" id="CHEBI:173118"/>
        <dbReference type="EC" id="6.5.1.8"/>
    </reaction>
</comment>
<dbReference type="PANTHER" id="PTHR11118:SF1">
    <property type="entry name" value="RNA-SPLICING LIGASE RTCB HOMOLOG"/>
    <property type="match status" value="1"/>
</dbReference>
<evidence type="ECO:0000256" key="4">
    <source>
        <dbReference type="ARBA" id="ARBA00022723"/>
    </source>
</evidence>
<sequence>MDTLTIIASEKNWIDSRSVETLEKIARFKGVKKVVGLPDLSVGRVPNGMAVLTDERIYPHLIGGDIGCGMSLFEVPIKVKKIKVEKFAKNLSKIGSLDDVEMDTPHLGYHLGSIGKGNHFAELHRVNEVRDRAVFNRLGLSETSLYALIHSGSRAFGQIVFDAVAGQYDPSEGLSVQEAKSYLIAHEKAIEYARQSRKEIAQRLLKAIKVESDTKTISDTAHNSIHKTPKGWLHRKGATPTDEGAVIIAGSRGSLSYLVMPTDQTELSNHSLAHGAGRKWERSSAEVKLRNRYSKSDLQRTPIGSRVVCSDSKLLYEEAPQAYKEIDIVINDLVEAGLATLIASFRPILTYKE</sequence>
<dbReference type="GO" id="GO:0005525">
    <property type="term" value="F:GTP binding"/>
    <property type="evidence" value="ECO:0007669"/>
    <property type="project" value="UniProtKB-KW"/>
</dbReference>
<evidence type="ECO:0000313" key="9">
    <source>
        <dbReference type="EMBL" id="SFV90028.1"/>
    </source>
</evidence>
<evidence type="ECO:0000256" key="2">
    <source>
        <dbReference type="ARBA" id="ARBA00012726"/>
    </source>
</evidence>
<proteinExistence type="predicted"/>
<dbReference type="InterPro" id="IPR001233">
    <property type="entry name" value="RtcB"/>
</dbReference>
<evidence type="ECO:0000256" key="1">
    <source>
        <dbReference type="ARBA" id="ARBA00001936"/>
    </source>
</evidence>
<keyword evidence="3" id="KW-0436">Ligase</keyword>
<evidence type="ECO:0000256" key="7">
    <source>
        <dbReference type="ARBA" id="ARBA00023211"/>
    </source>
</evidence>
<accession>A0A1W1E7Y0</accession>
<dbReference type="Gene3D" id="3.90.1860.10">
    <property type="entry name" value="tRNA-splicing ligase RtcB"/>
    <property type="match status" value="2"/>
</dbReference>
<keyword evidence="5" id="KW-0547">Nucleotide-binding</keyword>
<gene>
    <name evidence="9" type="ORF">MNB_SV-4-1208</name>
</gene>
<dbReference type="GO" id="GO:0003972">
    <property type="term" value="F:RNA ligase (ATP) activity"/>
    <property type="evidence" value="ECO:0007669"/>
    <property type="project" value="TreeGrafter"/>
</dbReference>
<keyword evidence="6" id="KW-0342">GTP-binding</keyword>
<dbReference type="SUPFAM" id="SSF103365">
    <property type="entry name" value="Hypothetical protein PH1602"/>
    <property type="match status" value="1"/>
</dbReference>
<evidence type="ECO:0000256" key="8">
    <source>
        <dbReference type="ARBA" id="ARBA00047746"/>
    </source>
</evidence>
<keyword evidence="4" id="KW-0479">Metal-binding</keyword>